<keyword evidence="1" id="KW-1185">Reference proteome</keyword>
<dbReference type="AlphaFoldDB" id="A0A914EF64"/>
<accession>A0A914EF64</accession>
<sequence>MDEMATSYRTSMMARTMSRRTFIVRQCILLYEESYETSYELSYDTSYDASYNKMHCRTTNFVRCHRTASYDHTTACGDFIVLLH</sequence>
<reference evidence="2" key="1">
    <citation type="submission" date="2022-11" db="UniProtKB">
        <authorList>
            <consortium name="WormBaseParasite"/>
        </authorList>
    </citation>
    <scope>IDENTIFICATION</scope>
</reference>
<evidence type="ECO:0000313" key="1">
    <source>
        <dbReference type="Proteomes" id="UP000887540"/>
    </source>
</evidence>
<proteinExistence type="predicted"/>
<evidence type="ECO:0000313" key="2">
    <source>
        <dbReference type="WBParaSite" id="ACRNAN_scaffold7352.g26978.t1"/>
    </source>
</evidence>
<dbReference type="Proteomes" id="UP000887540">
    <property type="component" value="Unplaced"/>
</dbReference>
<dbReference type="WBParaSite" id="ACRNAN_scaffold7352.g26978.t1">
    <property type="protein sequence ID" value="ACRNAN_scaffold7352.g26978.t1"/>
    <property type="gene ID" value="ACRNAN_scaffold7352.g26978"/>
</dbReference>
<organism evidence="1 2">
    <name type="scientific">Acrobeloides nanus</name>
    <dbReference type="NCBI Taxonomy" id="290746"/>
    <lineage>
        <taxon>Eukaryota</taxon>
        <taxon>Metazoa</taxon>
        <taxon>Ecdysozoa</taxon>
        <taxon>Nematoda</taxon>
        <taxon>Chromadorea</taxon>
        <taxon>Rhabditida</taxon>
        <taxon>Tylenchina</taxon>
        <taxon>Cephalobomorpha</taxon>
        <taxon>Cephaloboidea</taxon>
        <taxon>Cephalobidae</taxon>
        <taxon>Acrobeloides</taxon>
    </lineage>
</organism>
<protein>
    <submittedName>
        <fullName evidence="2">Uncharacterized protein</fullName>
    </submittedName>
</protein>
<name>A0A914EF64_9BILA</name>